<name>A0AAE0BFL9_9CHLO</name>
<dbReference type="GO" id="GO:0003723">
    <property type="term" value="F:RNA binding"/>
    <property type="evidence" value="ECO:0007669"/>
    <property type="project" value="UniProtKB-UniRule"/>
</dbReference>
<feature type="compositionally biased region" description="Low complexity" evidence="2">
    <location>
        <begin position="110"/>
        <end position="128"/>
    </location>
</feature>
<evidence type="ECO:0000313" key="4">
    <source>
        <dbReference type="EMBL" id="KAK3235083.1"/>
    </source>
</evidence>
<dbReference type="InterPro" id="IPR012677">
    <property type="entry name" value="Nucleotide-bd_a/b_plait_sf"/>
</dbReference>
<reference evidence="4 5" key="1">
    <citation type="journal article" date="2015" name="Genome Biol. Evol.">
        <title>Comparative Genomics of a Bacterivorous Green Alga Reveals Evolutionary Causalities and Consequences of Phago-Mixotrophic Mode of Nutrition.</title>
        <authorList>
            <person name="Burns J.A."/>
            <person name="Paasch A."/>
            <person name="Narechania A."/>
            <person name="Kim E."/>
        </authorList>
    </citation>
    <scope>NUCLEOTIDE SEQUENCE [LARGE SCALE GENOMIC DNA]</scope>
    <source>
        <strain evidence="4 5">PLY_AMNH</strain>
    </source>
</reference>
<sequence length="180" mass="18970">MSTGPGQPTNVLLVKNLPGILSDHTLQVLFQHYGASEVVARGDEKRSSRRAFVTFASSKAAGLSFPKINRLQLLNKTLAVEYAHPKAWAAESEDALMDSRTGTAKPCPRPSSRSPSSASSNSTLSSVRPATSAGTTFRSWYTATSTTGRRARGSQCGATVSTATHPRDGASTTQSGSPSR</sequence>
<dbReference type="Pfam" id="PF00076">
    <property type="entry name" value="RRM_1"/>
    <property type="match status" value="1"/>
</dbReference>
<dbReference type="Gene3D" id="3.30.70.330">
    <property type="match status" value="1"/>
</dbReference>
<dbReference type="InterPro" id="IPR000504">
    <property type="entry name" value="RRM_dom"/>
</dbReference>
<feature type="compositionally biased region" description="Polar residues" evidence="2">
    <location>
        <begin position="132"/>
        <end position="141"/>
    </location>
</feature>
<feature type="domain" description="RRM" evidence="3">
    <location>
        <begin position="10"/>
        <end position="85"/>
    </location>
</feature>
<keyword evidence="1" id="KW-0694">RNA-binding</keyword>
<dbReference type="EMBL" id="LGRX02035370">
    <property type="protein sequence ID" value="KAK3235083.1"/>
    <property type="molecule type" value="Genomic_DNA"/>
</dbReference>
<feature type="region of interest" description="Disordered" evidence="2">
    <location>
        <begin position="92"/>
        <end position="180"/>
    </location>
</feature>
<evidence type="ECO:0000259" key="3">
    <source>
        <dbReference type="PROSITE" id="PS50102"/>
    </source>
</evidence>
<evidence type="ECO:0000256" key="2">
    <source>
        <dbReference type="SAM" id="MobiDB-lite"/>
    </source>
</evidence>
<keyword evidence="5" id="KW-1185">Reference proteome</keyword>
<dbReference type="AlphaFoldDB" id="A0AAE0BFL9"/>
<dbReference type="InterPro" id="IPR035979">
    <property type="entry name" value="RBD_domain_sf"/>
</dbReference>
<evidence type="ECO:0000256" key="1">
    <source>
        <dbReference type="PROSITE-ProRule" id="PRU00176"/>
    </source>
</evidence>
<accession>A0AAE0BFL9</accession>
<dbReference type="PROSITE" id="PS50102">
    <property type="entry name" value="RRM"/>
    <property type="match status" value="1"/>
</dbReference>
<dbReference type="SUPFAM" id="SSF54928">
    <property type="entry name" value="RNA-binding domain, RBD"/>
    <property type="match status" value="1"/>
</dbReference>
<dbReference type="Proteomes" id="UP001190700">
    <property type="component" value="Unassembled WGS sequence"/>
</dbReference>
<evidence type="ECO:0000313" key="5">
    <source>
        <dbReference type="Proteomes" id="UP001190700"/>
    </source>
</evidence>
<organism evidence="4 5">
    <name type="scientific">Cymbomonas tetramitiformis</name>
    <dbReference type="NCBI Taxonomy" id="36881"/>
    <lineage>
        <taxon>Eukaryota</taxon>
        <taxon>Viridiplantae</taxon>
        <taxon>Chlorophyta</taxon>
        <taxon>Pyramimonadophyceae</taxon>
        <taxon>Pyramimonadales</taxon>
        <taxon>Pyramimonadaceae</taxon>
        <taxon>Cymbomonas</taxon>
    </lineage>
</organism>
<protein>
    <recommendedName>
        <fullName evidence="3">RRM domain-containing protein</fullName>
    </recommendedName>
</protein>
<feature type="compositionally biased region" description="Polar residues" evidence="2">
    <location>
        <begin position="156"/>
        <end position="180"/>
    </location>
</feature>
<gene>
    <name evidence="4" type="ORF">CYMTET_54698</name>
</gene>
<comment type="caution">
    <text evidence="4">The sequence shown here is derived from an EMBL/GenBank/DDBJ whole genome shotgun (WGS) entry which is preliminary data.</text>
</comment>
<proteinExistence type="predicted"/>